<organism evidence="1 2">
    <name type="scientific">Helianthus annuus</name>
    <name type="common">Common sunflower</name>
    <dbReference type="NCBI Taxonomy" id="4232"/>
    <lineage>
        <taxon>Eukaryota</taxon>
        <taxon>Viridiplantae</taxon>
        <taxon>Streptophyta</taxon>
        <taxon>Embryophyta</taxon>
        <taxon>Tracheophyta</taxon>
        <taxon>Spermatophyta</taxon>
        <taxon>Magnoliopsida</taxon>
        <taxon>eudicotyledons</taxon>
        <taxon>Gunneridae</taxon>
        <taxon>Pentapetalae</taxon>
        <taxon>asterids</taxon>
        <taxon>campanulids</taxon>
        <taxon>Asterales</taxon>
        <taxon>Asteraceae</taxon>
        <taxon>Asteroideae</taxon>
        <taxon>Heliantheae alliance</taxon>
        <taxon>Heliantheae</taxon>
        <taxon>Helianthus</taxon>
    </lineage>
</organism>
<dbReference type="Gramene" id="mRNA:HanXRQr2_Chr04g0163661">
    <property type="protein sequence ID" value="CDS:HanXRQr2_Chr04g0163661.1"/>
    <property type="gene ID" value="HanXRQr2_Chr04g0163661"/>
</dbReference>
<reference evidence="1" key="1">
    <citation type="journal article" date="2017" name="Nature">
        <title>The sunflower genome provides insights into oil metabolism, flowering and Asterid evolution.</title>
        <authorList>
            <person name="Badouin H."/>
            <person name="Gouzy J."/>
            <person name="Grassa C.J."/>
            <person name="Murat F."/>
            <person name="Staton S.E."/>
            <person name="Cottret L."/>
            <person name="Lelandais-Briere C."/>
            <person name="Owens G.L."/>
            <person name="Carrere S."/>
            <person name="Mayjonade B."/>
            <person name="Legrand L."/>
            <person name="Gill N."/>
            <person name="Kane N.C."/>
            <person name="Bowers J.E."/>
            <person name="Hubner S."/>
            <person name="Bellec A."/>
            <person name="Berard A."/>
            <person name="Berges H."/>
            <person name="Blanchet N."/>
            <person name="Boniface M.C."/>
            <person name="Brunel D."/>
            <person name="Catrice O."/>
            <person name="Chaidir N."/>
            <person name="Claudel C."/>
            <person name="Donnadieu C."/>
            <person name="Faraut T."/>
            <person name="Fievet G."/>
            <person name="Helmstetter N."/>
            <person name="King M."/>
            <person name="Knapp S.J."/>
            <person name="Lai Z."/>
            <person name="Le Paslier M.C."/>
            <person name="Lippi Y."/>
            <person name="Lorenzon L."/>
            <person name="Mandel J.R."/>
            <person name="Marage G."/>
            <person name="Marchand G."/>
            <person name="Marquand E."/>
            <person name="Bret-Mestries E."/>
            <person name="Morien E."/>
            <person name="Nambeesan S."/>
            <person name="Nguyen T."/>
            <person name="Pegot-Espagnet P."/>
            <person name="Pouilly N."/>
            <person name="Raftis F."/>
            <person name="Sallet E."/>
            <person name="Schiex T."/>
            <person name="Thomas J."/>
            <person name="Vandecasteele C."/>
            <person name="Vares D."/>
            <person name="Vear F."/>
            <person name="Vautrin S."/>
            <person name="Crespi M."/>
            <person name="Mangin B."/>
            <person name="Burke J.M."/>
            <person name="Salse J."/>
            <person name="Munos S."/>
            <person name="Vincourt P."/>
            <person name="Rieseberg L.H."/>
            <person name="Langlade N.B."/>
        </authorList>
    </citation>
    <scope>NUCLEOTIDE SEQUENCE</scope>
    <source>
        <tissue evidence="1">Leaves</tissue>
    </source>
</reference>
<proteinExistence type="predicted"/>
<comment type="caution">
    <text evidence="1">The sequence shown here is derived from an EMBL/GenBank/DDBJ whole genome shotgun (WGS) entry which is preliminary data.</text>
</comment>
<dbReference type="AlphaFoldDB" id="A0A9K3NSN9"/>
<keyword evidence="2" id="KW-1185">Reference proteome</keyword>
<name>A0A9K3NSN9_HELAN</name>
<sequence length="50" mass="5631">MYPCGNNCLTLMAIGKRCVMSIREDCLNGMKLLFEVKPPPALQECRDTII</sequence>
<dbReference type="EMBL" id="MNCJ02000319">
    <property type="protein sequence ID" value="KAF5809963.1"/>
    <property type="molecule type" value="Genomic_DNA"/>
</dbReference>
<evidence type="ECO:0000313" key="2">
    <source>
        <dbReference type="Proteomes" id="UP000215914"/>
    </source>
</evidence>
<gene>
    <name evidence="1" type="ORF">HanXRQr2_Chr04g0163661</name>
</gene>
<evidence type="ECO:0000313" key="1">
    <source>
        <dbReference type="EMBL" id="KAF5809963.1"/>
    </source>
</evidence>
<accession>A0A9K3NSN9</accession>
<reference evidence="1" key="2">
    <citation type="submission" date="2020-06" db="EMBL/GenBank/DDBJ databases">
        <title>Helianthus annuus Genome sequencing and assembly Release 2.</title>
        <authorList>
            <person name="Gouzy J."/>
            <person name="Langlade N."/>
            <person name="Munos S."/>
        </authorList>
    </citation>
    <scope>NUCLEOTIDE SEQUENCE</scope>
    <source>
        <tissue evidence="1">Leaves</tissue>
    </source>
</reference>
<protein>
    <submittedName>
        <fullName evidence="1">Uncharacterized protein</fullName>
    </submittedName>
</protein>
<dbReference type="Proteomes" id="UP000215914">
    <property type="component" value="Unassembled WGS sequence"/>
</dbReference>